<dbReference type="AlphaFoldDB" id="A0A1E3I077"/>
<evidence type="ECO:0000313" key="3">
    <source>
        <dbReference type="Proteomes" id="UP000094065"/>
    </source>
</evidence>
<keyword evidence="3" id="KW-1185">Reference proteome</keyword>
<proteinExistence type="predicted"/>
<protein>
    <submittedName>
        <fullName evidence="2">Uncharacterized protein</fullName>
    </submittedName>
</protein>
<accession>A0A1E3I077</accession>
<organism evidence="2 3">
    <name type="scientific">Cryptococcus amylolentus CBS 6039</name>
    <dbReference type="NCBI Taxonomy" id="1295533"/>
    <lineage>
        <taxon>Eukaryota</taxon>
        <taxon>Fungi</taxon>
        <taxon>Dikarya</taxon>
        <taxon>Basidiomycota</taxon>
        <taxon>Agaricomycotina</taxon>
        <taxon>Tremellomycetes</taxon>
        <taxon>Tremellales</taxon>
        <taxon>Cryptococcaceae</taxon>
        <taxon>Cryptococcus</taxon>
    </lineage>
</organism>
<reference evidence="2 3" key="1">
    <citation type="submission" date="2016-06" db="EMBL/GenBank/DDBJ databases">
        <title>Evolution of pathogenesis and genome organization in the Tremellales.</title>
        <authorList>
            <person name="Cuomo C."/>
            <person name="Litvintseva A."/>
            <person name="Heitman J."/>
            <person name="Chen Y."/>
            <person name="Sun S."/>
            <person name="Springer D."/>
            <person name="Dromer F."/>
            <person name="Young S."/>
            <person name="Zeng Q."/>
            <person name="Chapman S."/>
            <person name="Gujja S."/>
            <person name="Saif S."/>
            <person name="Birren B."/>
        </authorList>
    </citation>
    <scope>NUCLEOTIDE SEQUENCE [LARGE SCALE GENOMIC DNA]</scope>
    <source>
        <strain evidence="2 3">CBS 6039</strain>
    </source>
</reference>
<evidence type="ECO:0000313" key="2">
    <source>
        <dbReference type="EMBL" id="ODN81957.1"/>
    </source>
</evidence>
<dbReference type="EMBL" id="AWGJ01000003">
    <property type="protein sequence ID" value="ODN81957.1"/>
    <property type="molecule type" value="Genomic_DNA"/>
</dbReference>
<sequence>MASSFPLTPGNTLDRSAPAPPIPPWPFKLHQPSITLPPISNLIQYTPSPLPRSGPVPTVLPVPPPANTNPTLPSLSPFQFDLLTRHDAFYPISSTPVAERLSASPPAPNPAPAM</sequence>
<feature type="compositionally biased region" description="Polar residues" evidence="1">
    <location>
        <begin position="1"/>
        <end position="14"/>
    </location>
</feature>
<feature type="compositionally biased region" description="Pro residues" evidence="1">
    <location>
        <begin position="54"/>
        <end position="67"/>
    </location>
</feature>
<gene>
    <name evidence="2" type="ORF">L202_02293</name>
</gene>
<feature type="region of interest" description="Disordered" evidence="1">
    <location>
        <begin position="54"/>
        <end position="75"/>
    </location>
</feature>
<comment type="caution">
    <text evidence="2">The sequence shown here is derived from an EMBL/GenBank/DDBJ whole genome shotgun (WGS) entry which is preliminary data.</text>
</comment>
<evidence type="ECO:0000256" key="1">
    <source>
        <dbReference type="SAM" id="MobiDB-lite"/>
    </source>
</evidence>
<dbReference type="GeneID" id="30153602"/>
<dbReference type="RefSeq" id="XP_018996276.1">
    <property type="nucleotide sequence ID" value="XM_019135873.1"/>
</dbReference>
<name>A0A1E3I077_9TREE</name>
<feature type="region of interest" description="Disordered" evidence="1">
    <location>
        <begin position="1"/>
        <end position="24"/>
    </location>
</feature>
<dbReference type="Proteomes" id="UP000094065">
    <property type="component" value="Unassembled WGS sequence"/>
</dbReference>